<dbReference type="PROSITE" id="PS50043">
    <property type="entry name" value="HTH_LUXR_2"/>
    <property type="match status" value="1"/>
</dbReference>
<dbReference type="SMART" id="SM00421">
    <property type="entry name" value="HTH_LUXR"/>
    <property type="match status" value="1"/>
</dbReference>
<dbReference type="SUPFAM" id="SSF75516">
    <property type="entry name" value="Pheromone-binding domain of LuxR-like quorum-sensing transcription factors"/>
    <property type="match status" value="1"/>
</dbReference>
<proteinExistence type="predicted"/>
<dbReference type="Pfam" id="PF03472">
    <property type="entry name" value="Autoind_bind"/>
    <property type="match status" value="1"/>
</dbReference>
<evidence type="ECO:0000256" key="2">
    <source>
        <dbReference type="ARBA" id="ARBA00023125"/>
    </source>
</evidence>
<gene>
    <name evidence="5" type="ORF">BE21_22735</name>
</gene>
<comment type="caution">
    <text evidence="5">The sequence shown here is derived from an EMBL/GenBank/DDBJ whole genome shotgun (WGS) entry which is preliminary data.</text>
</comment>
<accession>A0A150TVT0</accession>
<reference evidence="5 6" key="1">
    <citation type="submission" date="2014-02" db="EMBL/GenBank/DDBJ databases">
        <title>The small core and large imbalanced accessory genome model reveals a collaborative survival strategy of Sorangium cellulosum strains in nature.</title>
        <authorList>
            <person name="Han K."/>
            <person name="Peng R."/>
            <person name="Blom J."/>
            <person name="Li Y.-Z."/>
        </authorList>
    </citation>
    <scope>NUCLEOTIDE SEQUENCE [LARGE SCALE GENOMIC DNA]</scope>
    <source>
        <strain evidence="5 6">So0007-03</strain>
    </source>
</reference>
<dbReference type="PRINTS" id="PR00038">
    <property type="entry name" value="HTHLUXR"/>
</dbReference>
<sequence length="247" mass="27458">MQIGRFHEELQGFSTADSLLGVTELLRLHASELGFEWFVYALELQEGAPSLRLALANGYPEAWIEHYFREGLLGQDPVMTYCREHIVPTEWSSLGPAALESRVMREAEDFGLSEGLSAPLHGPRGDLGVLSFATGAELHSARKRTRRALPYVHLLAGYVHEALRRVLVTEGARMSRPLSPRERECLLWVAEGKTSWEIGVILAMSERTVNFHIHNASAKLGVSNRQHAVAKAMLLGLLRSPPVRSDS</sequence>
<dbReference type="InterPro" id="IPR016032">
    <property type="entry name" value="Sig_transdc_resp-reg_C-effctor"/>
</dbReference>
<dbReference type="GO" id="GO:0003677">
    <property type="term" value="F:DNA binding"/>
    <property type="evidence" value="ECO:0007669"/>
    <property type="project" value="UniProtKB-KW"/>
</dbReference>
<dbReference type="AlphaFoldDB" id="A0A150TVT0"/>
<dbReference type="GO" id="GO:0006355">
    <property type="term" value="P:regulation of DNA-templated transcription"/>
    <property type="evidence" value="ECO:0007669"/>
    <property type="project" value="InterPro"/>
</dbReference>
<dbReference type="InterPro" id="IPR000792">
    <property type="entry name" value="Tscrpt_reg_LuxR_C"/>
</dbReference>
<dbReference type="EMBL" id="JEME01000942">
    <property type="protein sequence ID" value="KYG08608.1"/>
    <property type="molecule type" value="Genomic_DNA"/>
</dbReference>
<keyword evidence="2" id="KW-0238">DNA-binding</keyword>
<evidence type="ECO:0000313" key="6">
    <source>
        <dbReference type="Proteomes" id="UP000075502"/>
    </source>
</evidence>
<dbReference type="InterPro" id="IPR036693">
    <property type="entry name" value="TF_LuxR_autoind-bd_dom_sf"/>
</dbReference>
<evidence type="ECO:0000259" key="4">
    <source>
        <dbReference type="PROSITE" id="PS50043"/>
    </source>
</evidence>
<dbReference type="Proteomes" id="UP000075502">
    <property type="component" value="Unassembled WGS sequence"/>
</dbReference>
<keyword evidence="3" id="KW-0804">Transcription</keyword>
<dbReference type="PROSITE" id="PS00622">
    <property type="entry name" value="HTH_LUXR_1"/>
    <property type="match status" value="1"/>
</dbReference>
<organism evidence="5 6">
    <name type="scientific">Sorangium cellulosum</name>
    <name type="common">Polyangium cellulosum</name>
    <dbReference type="NCBI Taxonomy" id="56"/>
    <lineage>
        <taxon>Bacteria</taxon>
        <taxon>Pseudomonadati</taxon>
        <taxon>Myxococcota</taxon>
        <taxon>Polyangia</taxon>
        <taxon>Polyangiales</taxon>
        <taxon>Polyangiaceae</taxon>
        <taxon>Sorangium</taxon>
    </lineage>
</organism>
<dbReference type="PANTHER" id="PTHR44688">
    <property type="entry name" value="DNA-BINDING TRANSCRIPTIONAL ACTIVATOR DEVR_DOSR"/>
    <property type="match status" value="1"/>
</dbReference>
<evidence type="ECO:0000256" key="3">
    <source>
        <dbReference type="ARBA" id="ARBA00023163"/>
    </source>
</evidence>
<dbReference type="Pfam" id="PF00196">
    <property type="entry name" value="GerE"/>
    <property type="match status" value="1"/>
</dbReference>
<name>A0A150TVT0_SORCE</name>
<keyword evidence="1" id="KW-0805">Transcription regulation</keyword>
<dbReference type="InterPro" id="IPR036388">
    <property type="entry name" value="WH-like_DNA-bd_sf"/>
</dbReference>
<dbReference type="Gene3D" id="3.30.450.80">
    <property type="entry name" value="Transcription factor LuxR-like, autoinducer-binding domain"/>
    <property type="match status" value="1"/>
</dbReference>
<dbReference type="InterPro" id="IPR005143">
    <property type="entry name" value="TF_LuxR_autoind-bd_dom"/>
</dbReference>
<evidence type="ECO:0000256" key="1">
    <source>
        <dbReference type="ARBA" id="ARBA00023015"/>
    </source>
</evidence>
<dbReference type="SUPFAM" id="SSF46894">
    <property type="entry name" value="C-terminal effector domain of the bipartite response regulators"/>
    <property type="match status" value="1"/>
</dbReference>
<dbReference type="CDD" id="cd06170">
    <property type="entry name" value="LuxR_C_like"/>
    <property type="match status" value="1"/>
</dbReference>
<dbReference type="PANTHER" id="PTHR44688:SF16">
    <property type="entry name" value="DNA-BINDING TRANSCRIPTIONAL ACTIVATOR DEVR_DOSR"/>
    <property type="match status" value="1"/>
</dbReference>
<dbReference type="Gene3D" id="1.10.10.10">
    <property type="entry name" value="Winged helix-like DNA-binding domain superfamily/Winged helix DNA-binding domain"/>
    <property type="match status" value="1"/>
</dbReference>
<evidence type="ECO:0000313" key="5">
    <source>
        <dbReference type="EMBL" id="KYG08608.1"/>
    </source>
</evidence>
<protein>
    <recommendedName>
        <fullName evidence="4">HTH luxR-type domain-containing protein</fullName>
    </recommendedName>
</protein>
<feature type="domain" description="HTH luxR-type" evidence="4">
    <location>
        <begin position="171"/>
        <end position="236"/>
    </location>
</feature>